<evidence type="ECO:0000313" key="7">
    <source>
        <dbReference type="EMBL" id="CAJ0606850.1"/>
    </source>
</evidence>
<feature type="transmembrane region" description="Helical" evidence="6">
    <location>
        <begin position="308"/>
        <end position="328"/>
    </location>
</feature>
<dbReference type="PROSITE" id="PS50283">
    <property type="entry name" value="NA_SOLUT_SYMP_3"/>
    <property type="match status" value="1"/>
</dbReference>
<dbReference type="GO" id="GO:0022857">
    <property type="term" value="F:transmembrane transporter activity"/>
    <property type="evidence" value="ECO:0007669"/>
    <property type="project" value="InterPro"/>
</dbReference>
<keyword evidence="8" id="KW-1185">Reference proteome</keyword>
<keyword evidence="3 6" id="KW-0812">Transmembrane</keyword>
<feature type="transmembrane region" description="Helical" evidence="6">
    <location>
        <begin position="191"/>
        <end position="215"/>
    </location>
</feature>
<evidence type="ECO:0000256" key="6">
    <source>
        <dbReference type="SAM" id="Phobius"/>
    </source>
</evidence>
<sequence>DSPVVWPVPRVIHEFYNRTHPRAPARVRVRSRGAPNCLHFCGAGANMHVPPQLLHQLPLLAIFIVPVTSAYFGLRRINMKSAIHFQQGTRGSSAWRAALTMSTLTIPSFAFWCLLMRGPSAMAYQFGFSLAIVVIFCSVAGILHYVPSPSLFAYPQLRFQSSNLRLALSILQTIVTFLCILLVLLHSSSLLASVSLFTLYLCIALVAFFPLFAVVFSGYSCIMTLSLLLHIFCILFGIGVFLVFGIKDVTTFRTIVPYEFTITDSIVSFLVGFVVSLYQLASSPLLYQAYFPIPTLHKLRLTLAFHGVFQLFSSILVFVTISLFYAFLESKCSRTFSYQTLFEFAKHTVPHPTLAYAVIVSFLSVFTFSTQWLFMSITTHVWEEFVKVHLRDLGSMKQLCCLQSILLLICAASVTIASAIRFFQIPYDLLTPATVMLILTLCAAMCGIFMCGYFLPFCNSKGAMASLLVTIVSSIILFYLYASHNTLPSFKNNCAVEAVTNSTIALRSFNMEKVMLMASHMPLHSHPIVAFVISIVICPIVSLFTGGQDQMSLDWNLVVMPGSLGRGSAYSKRPFVESESFRYAQHTASPGLLKWQR</sequence>
<comment type="similarity">
    <text evidence="2">Belongs to the sodium:solute symporter (SSF) (TC 2.A.21) family.</text>
</comment>
<feature type="transmembrane region" description="Helical" evidence="6">
    <location>
        <begin position="53"/>
        <end position="74"/>
    </location>
</feature>
<reference evidence="7" key="1">
    <citation type="submission" date="2023-07" db="EMBL/GenBank/DDBJ databases">
        <authorList>
            <consortium name="CYATHOMIX"/>
        </authorList>
    </citation>
    <scope>NUCLEOTIDE SEQUENCE</scope>
    <source>
        <strain evidence="7">N/A</strain>
    </source>
</reference>
<name>A0AA36H9W1_CYLNA</name>
<comment type="subcellular location">
    <subcellularLocation>
        <location evidence="1">Membrane</location>
        <topology evidence="1">Multi-pass membrane protein</topology>
    </subcellularLocation>
</comment>
<evidence type="ECO:0000313" key="8">
    <source>
        <dbReference type="Proteomes" id="UP001176961"/>
    </source>
</evidence>
<comment type="caution">
    <text evidence="7">The sequence shown here is derived from an EMBL/GenBank/DDBJ whole genome shotgun (WGS) entry which is preliminary data.</text>
</comment>
<feature type="transmembrane region" description="Helical" evidence="6">
    <location>
        <begin position="435"/>
        <end position="455"/>
    </location>
</feature>
<dbReference type="Proteomes" id="UP001176961">
    <property type="component" value="Unassembled WGS sequence"/>
</dbReference>
<protein>
    <submittedName>
        <fullName evidence="7">Uncharacterized protein</fullName>
    </submittedName>
</protein>
<accession>A0AA36H9W1</accession>
<organism evidence="7 8">
    <name type="scientific">Cylicocyclus nassatus</name>
    <name type="common">Nematode worm</name>
    <dbReference type="NCBI Taxonomy" id="53992"/>
    <lineage>
        <taxon>Eukaryota</taxon>
        <taxon>Metazoa</taxon>
        <taxon>Ecdysozoa</taxon>
        <taxon>Nematoda</taxon>
        <taxon>Chromadorea</taxon>
        <taxon>Rhabditida</taxon>
        <taxon>Rhabditina</taxon>
        <taxon>Rhabditomorpha</taxon>
        <taxon>Strongyloidea</taxon>
        <taxon>Strongylidae</taxon>
        <taxon>Cylicocyclus</taxon>
    </lineage>
</organism>
<dbReference type="InterPro" id="IPR038377">
    <property type="entry name" value="Na/Glc_symporter_sf"/>
</dbReference>
<feature type="transmembrane region" description="Helical" evidence="6">
    <location>
        <begin position="123"/>
        <end position="146"/>
    </location>
</feature>
<feature type="transmembrane region" description="Helical" evidence="6">
    <location>
        <begin position="227"/>
        <end position="246"/>
    </location>
</feature>
<evidence type="ECO:0000256" key="5">
    <source>
        <dbReference type="ARBA" id="ARBA00023136"/>
    </source>
</evidence>
<dbReference type="AlphaFoldDB" id="A0AA36H9W1"/>
<proteinExistence type="inferred from homology"/>
<feature type="transmembrane region" description="Helical" evidence="6">
    <location>
        <begin position="166"/>
        <end position="185"/>
    </location>
</feature>
<feature type="transmembrane region" description="Helical" evidence="6">
    <location>
        <begin position="399"/>
        <end position="423"/>
    </location>
</feature>
<feature type="transmembrane region" description="Helical" evidence="6">
    <location>
        <begin position="525"/>
        <end position="544"/>
    </location>
</feature>
<evidence type="ECO:0000256" key="3">
    <source>
        <dbReference type="ARBA" id="ARBA00022692"/>
    </source>
</evidence>
<evidence type="ECO:0000256" key="2">
    <source>
        <dbReference type="ARBA" id="ARBA00006434"/>
    </source>
</evidence>
<feature type="non-terminal residue" evidence="7">
    <location>
        <position position="1"/>
    </location>
</feature>
<feature type="transmembrane region" description="Helical" evidence="6">
    <location>
        <begin position="95"/>
        <end position="117"/>
    </location>
</feature>
<feature type="transmembrane region" description="Helical" evidence="6">
    <location>
        <begin position="354"/>
        <end position="378"/>
    </location>
</feature>
<feature type="transmembrane region" description="Helical" evidence="6">
    <location>
        <begin position="266"/>
        <end position="287"/>
    </location>
</feature>
<dbReference type="GO" id="GO:0016020">
    <property type="term" value="C:membrane"/>
    <property type="evidence" value="ECO:0007669"/>
    <property type="project" value="UniProtKB-SubCell"/>
</dbReference>
<keyword evidence="4 6" id="KW-1133">Transmembrane helix</keyword>
<feature type="transmembrane region" description="Helical" evidence="6">
    <location>
        <begin position="462"/>
        <end position="482"/>
    </location>
</feature>
<dbReference type="Gene3D" id="1.20.1730.10">
    <property type="entry name" value="Sodium/glucose cotransporter"/>
    <property type="match status" value="1"/>
</dbReference>
<gene>
    <name evidence="7" type="ORF">CYNAS_LOCUS18833</name>
</gene>
<dbReference type="InterPro" id="IPR001734">
    <property type="entry name" value="Na/solute_symporter"/>
</dbReference>
<evidence type="ECO:0000256" key="1">
    <source>
        <dbReference type="ARBA" id="ARBA00004141"/>
    </source>
</evidence>
<keyword evidence="5 6" id="KW-0472">Membrane</keyword>
<evidence type="ECO:0000256" key="4">
    <source>
        <dbReference type="ARBA" id="ARBA00022989"/>
    </source>
</evidence>
<dbReference type="EMBL" id="CATQJL010000316">
    <property type="protein sequence ID" value="CAJ0606850.1"/>
    <property type="molecule type" value="Genomic_DNA"/>
</dbReference>